<feature type="domain" description="DOCKER" evidence="9">
    <location>
        <begin position="1275"/>
        <end position="1691"/>
    </location>
</feature>
<dbReference type="PROSITE" id="PS50002">
    <property type="entry name" value="SH3"/>
    <property type="match status" value="1"/>
</dbReference>
<evidence type="ECO:0000313" key="10">
    <source>
        <dbReference type="EMBL" id="KAJ5068778.1"/>
    </source>
</evidence>
<dbReference type="Pfam" id="PF14429">
    <property type="entry name" value="DOCK-C2"/>
    <property type="match status" value="1"/>
</dbReference>
<dbReference type="PROSITE" id="PS51651">
    <property type="entry name" value="DOCKER"/>
    <property type="match status" value="1"/>
</dbReference>
<comment type="similarity">
    <text evidence="6">Belongs to the DOCK family.</text>
</comment>
<dbReference type="Proteomes" id="UP001149090">
    <property type="component" value="Unassembled WGS sequence"/>
</dbReference>
<name>A0A9Q0L9U1_ANAIG</name>
<dbReference type="InterPro" id="IPR027007">
    <property type="entry name" value="C2_DOCK-type_domain"/>
</dbReference>
<dbReference type="InterPro" id="IPR056372">
    <property type="entry name" value="TPR_DOCK"/>
</dbReference>
<evidence type="ECO:0000256" key="4">
    <source>
        <dbReference type="ARBA" id="ARBA00022553"/>
    </source>
</evidence>
<dbReference type="InterPro" id="IPR036028">
    <property type="entry name" value="SH3-like_dom_sf"/>
</dbReference>
<keyword evidence="11" id="KW-1185">Reference proteome</keyword>
<evidence type="ECO:0000256" key="2">
    <source>
        <dbReference type="ARBA" id="ARBA00022443"/>
    </source>
</evidence>
<dbReference type="Gene3D" id="2.60.40.150">
    <property type="entry name" value="C2 domain"/>
    <property type="match status" value="1"/>
</dbReference>
<evidence type="ECO:0000256" key="3">
    <source>
        <dbReference type="ARBA" id="ARBA00022490"/>
    </source>
</evidence>
<dbReference type="SUPFAM" id="SSF50044">
    <property type="entry name" value="SH3-domain"/>
    <property type="match status" value="1"/>
</dbReference>
<dbReference type="EMBL" id="JAPDFW010000114">
    <property type="protein sequence ID" value="KAJ5068778.1"/>
    <property type="molecule type" value="Genomic_DNA"/>
</dbReference>
<dbReference type="CDD" id="cd11684">
    <property type="entry name" value="DHR2_DOCK"/>
    <property type="match status" value="1"/>
</dbReference>
<keyword evidence="4" id="KW-0597">Phosphoprotein</keyword>
<dbReference type="CDD" id="cd08679">
    <property type="entry name" value="C2_DOCK180_related"/>
    <property type="match status" value="1"/>
</dbReference>
<evidence type="ECO:0000313" key="11">
    <source>
        <dbReference type="Proteomes" id="UP001149090"/>
    </source>
</evidence>
<dbReference type="SMART" id="SM00326">
    <property type="entry name" value="SH3"/>
    <property type="match status" value="1"/>
</dbReference>
<protein>
    <submittedName>
        <fullName evidence="10">Dedicator of cytokinesis</fullName>
    </submittedName>
</protein>
<dbReference type="Gene3D" id="1.20.58.740">
    <property type="match status" value="1"/>
</dbReference>
<evidence type="ECO:0000256" key="5">
    <source>
        <dbReference type="PROSITE-ProRule" id="PRU00192"/>
    </source>
</evidence>
<dbReference type="Pfam" id="PF20421">
    <property type="entry name" value="DHR-2_Lobe_C"/>
    <property type="match status" value="1"/>
</dbReference>
<evidence type="ECO:0000259" key="9">
    <source>
        <dbReference type="PROSITE" id="PS51651"/>
    </source>
</evidence>
<dbReference type="InterPro" id="IPR026791">
    <property type="entry name" value="DOCK"/>
</dbReference>
<dbReference type="PROSITE" id="PS51650">
    <property type="entry name" value="C2_DOCK"/>
    <property type="match status" value="1"/>
</dbReference>
<dbReference type="InterPro" id="IPR046770">
    <property type="entry name" value="DOCKER_Lobe_B"/>
</dbReference>
<feature type="domain" description="C2 DOCK-type" evidence="8">
    <location>
        <begin position="413"/>
        <end position="576"/>
    </location>
</feature>
<proteinExistence type="inferred from homology"/>
<dbReference type="OrthoDB" id="18896at2759"/>
<comment type="subcellular location">
    <subcellularLocation>
        <location evidence="1">Cytoplasm</location>
    </subcellularLocation>
</comment>
<dbReference type="Gene3D" id="2.30.30.40">
    <property type="entry name" value="SH3 Domains"/>
    <property type="match status" value="1"/>
</dbReference>
<evidence type="ECO:0000256" key="1">
    <source>
        <dbReference type="ARBA" id="ARBA00004496"/>
    </source>
</evidence>
<dbReference type="InterPro" id="IPR046773">
    <property type="entry name" value="DOCKER_Lobe_C"/>
</dbReference>
<feature type="domain" description="SH3" evidence="7">
    <location>
        <begin position="7"/>
        <end position="67"/>
    </location>
</feature>
<dbReference type="InterPro" id="IPR027357">
    <property type="entry name" value="DOCKER_dom"/>
</dbReference>
<dbReference type="InterPro" id="IPR043162">
    <property type="entry name" value="DOCK_C_lobe_C"/>
</dbReference>
<dbReference type="InterPro" id="IPR035892">
    <property type="entry name" value="C2_domain_sf"/>
</dbReference>
<comment type="caution">
    <text evidence="10">The sequence shown here is derived from an EMBL/GenBank/DDBJ whole genome shotgun (WGS) entry which is preliminary data.</text>
</comment>
<dbReference type="Gene3D" id="1.25.40.410">
    <property type="match status" value="1"/>
</dbReference>
<reference evidence="10" key="1">
    <citation type="submission" date="2022-10" db="EMBL/GenBank/DDBJ databases">
        <title>Novel sulphate-reducing endosymbionts in the free-living metamonad Anaeramoeba.</title>
        <authorList>
            <person name="Jerlstrom-Hultqvist J."/>
            <person name="Cepicka I."/>
            <person name="Gallot-Lavallee L."/>
            <person name="Salas-Leiva D."/>
            <person name="Curtis B.A."/>
            <person name="Zahonova K."/>
            <person name="Pipaliya S."/>
            <person name="Dacks J."/>
            <person name="Roger A.J."/>
        </authorList>
    </citation>
    <scope>NUCLEOTIDE SEQUENCE</scope>
    <source>
        <strain evidence="10">BMAN</strain>
    </source>
</reference>
<dbReference type="InterPro" id="IPR032376">
    <property type="entry name" value="DOCK_N"/>
</dbReference>
<dbReference type="Pfam" id="PF16172">
    <property type="entry name" value="DOCK_N"/>
    <property type="match status" value="1"/>
</dbReference>
<dbReference type="InterPro" id="IPR043161">
    <property type="entry name" value="DOCK_C_lobe_A"/>
</dbReference>
<organism evidence="10 11">
    <name type="scientific">Anaeramoeba ignava</name>
    <name type="common">Anaerobic marine amoeba</name>
    <dbReference type="NCBI Taxonomy" id="1746090"/>
    <lineage>
        <taxon>Eukaryota</taxon>
        <taxon>Metamonada</taxon>
        <taxon>Anaeramoebidae</taxon>
        <taxon>Anaeramoeba</taxon>
    </lineage>
</organism>
<evidence type="ECO:0000256" key="6">
    <source>
        <dbReference type="PROSITE-ProRule" id="PRU00983"/>
    </source>
</evidence>
<dbReference type="GO" id="GO:0007264">
    <property type="term" value="P:small GTPase-mediated signal transduction"/>
    <property type="evidence" value="ECO:0007669"/>
    <property type="project" value="InterPro"/>
</dbReference>
<dbReference type="GO" id="GO:0031267">
    <property type="term" value="F:small GTPase binding"/>
    <property type="evidence" value="ECO:0007669"/>
    <property type="project" value="TreeGrafter"/>
</dbReference>
<dbReference type="GO" id="GO:0005737">
    <property type="term" value="C:cytoplasm"/>
    <property type="evidence" value="ECO:0007669"/>
    <property type="project" value="UniProtKB-SubCell"/>
</dbReference>
<dbReference type="Pfam" id="PF20422">
    <property type="entry name" value="DHR-2_Lobe_B"/>
    <property type="match status" value="1"/>
</dbReference>
<dbReference type="InterPro" id="IPR042455">
    <property type="entry name" value="DOCK_N_sub1"/>
</dbReference>
<dbReference type="Gene3D" id="1.20.1270.350">
    <property type="entry name" value="Dedicator of cytokinesis N-terminal subdomain"/>
    <property type="match status" value="1"/>
</dbReference>
<keyword evidence="3" id="KW-0963">Cytoplasm</keyword>
<gene>
    <name evidence="10" type="ORF">M0811_02721</name>
</gene>
<dbReference type="InterPro" id="IPR001452">
    <property type="entry name" value="SH3_domain"/>
</dbReference>
<dbReference type="Pfam" id="PF23554">
    <property type="entry name" value="TPR_DOCK"/>
    <property type="match status" value="1"/>
</dbReference>
<dbReference type="GO" id="GO:0005886">
    <property type="term" value="C:plasma membrane"/>
    <property type="evidence" value="ECO:0007669"/>
    <property type="project" value="TreeGrafter"/>
</dbReference>
<evidence type="ECO:0000259" key="8">
    <source>
        <dbReference type="PROSITE" id="PS51650"/>
    </source>
</evidence>
<sequence length="1698" mass="199832">MTNTWKPIRKCAVALYQFSPTAQEQIPLEFGELIETSEEIAGWIRGRSLMTERIGIFPSNHVKIISDDIPSKKILMNSVFHPYIEADPIVIEIDNILLEWAESFHDFFIKKDFINLNFIQQKIRQLLSLRRTIINTSLSREVKISLKKKIITIISQGNELTGVNEQPRNSKGHLATEDNTKINKLFKLYKQMSQEEITKKEIQKLEEDCQLLLRLDAFVIDIDDDIEFNFSLYDFSKKAKITSDYSIFLRKGEQPMDLVSKNILKTLFVEITKSDRENLYISCDIVRYSEIANQTKKTKKIQNKSDGQLFRRPYACCVLALSNDLLQTCSGKLMDFVADVFTPNQESFFRNIQELIISNDPKVEKKVGSRIAIQLSAHFGKLNEVLKKHTALLSIQQTLKMKLPQVVLPSYYQHDLYIAMKLGDFSNCKAKNIEYRLTVRKNNGNELRGCINLQGKNESNEKTYRGLVLYHRIEPHWNENIKISIDPLVFPNTHLYFEFYSCSADSKKKIIKPIGFTYLYLKKKGAVLNQGDYTLPIYKYQTQNSEPLLYLKEKSQTQPEYLIITKDKIEINFNLCSTIMTQEPVFNKFFNWEGSMNQSDTRNLLETITYIDQTQFLIFTGPILDTFFRILGTKGDEIVHEIFMTFNFVVGVLVDLTYQNFKPILQDYLDTKFNFKNQKTNQELKICFSKIYPFLINELIHQLREAENEKSGSETRKTIRALEFIFKFIINSKLLELDLIENDIIKKPENYESLHNDFIKQIEEVLQSINELMEKMEPDWIIGTQTIAITKLYPIYEELIKILPIQKIGLIVSSLFKSVAYGRKQLDDEKIKILLDISTGPLVSTSDFRKIFFPIIFKQLIRVISTDQETFEKGIKIIRKMIKSVKRSISQMKRNLGNESIIQSRNVSIENVILGNNQEQNQQTEQEYKKTGKFRMSIPKQTKEPSVLELTKITSLIVSVFRINQKKTEKLKLQAKPDRANLEIIEKEIHSREQYECKLIIMLLSILHMMKPLEAQTFVAFFHPNPTQQASSLIDLLKVFNRIFKFKTFPKEWRSMSFIQFSIIFKQLRFFLSILRRNFYSPKFEVRAWEAYLKTLVSFMKIPHLQFELYSNEANRKILLERFGDMRIECSELLKNAWILIGNNQHELISTTIKPFLSLVLLENPELQLTGLDLYYSLVETEFTKTGKFNYVEQHTMSVIDLALERGMYKKFEQKFFPQIYTWLMDHQLLKEKGVMLASQLKEVVEHIFLVRKYSKKETFTHELSEAIIDLIDYLRRKKSYDMVTKYISMLYNLNIRRKWYPEAANTLLLYSDLLKWDYSKQEMPLFNLMRESQAIRKENIIKKAIDCFDQGNWFEKGIELVNLLKERYLKVSYNYQKFCGMLKKELEMYERIMRIERMYSTYFRVGFYGKGFEHQEKFLNVKNCEFIYKGQLLERLAGFVEYLQERYPKAQISPKEPPDQFLEGDGQYIQVATVIPSFQEELEGKKRIFDENIPDFAKNFIINDSINVFLSSKPIQKIKDKENEFRYLWLHNEFLITEDSFPSIRNRLKVIKKVVHELSPIQNAINTTENKNIELSSYIKLYKSPSGKETNLNQLSMCLNGIIDAAVNGGVFKYQQAFFTEEYLKENPNDEDSVIRLKLEFLKQQDLLEEGLKLHRQLGSEETRRFHDKLTKFFGKMRRLLEPSLIDLRLEKTGFMK</sequence>
<dbReference type="PANTHER" id="PTHR45653:SF10">
    <property type="entry name" value="MYOBLAST CITY, ISOFORM B"/>
    <property type="match status" value="1"/>
</dbReference>
<dbReference type="PANTHER" id="PTHR45653">
    <property type="entry name" value="DEDICATOR OF CYTOKINESIS"/>
    <property type="match status" value="1"/>
</dbReference>
<dbReference type="GO" id="GO:0005085">
    <property type="term" value="F:guanyl-nucleotide exchange factor activity"/>
    <property type="evidence" value="ECO:0007669"/>
    <property type="project" value="InterPro"/>
</dbReference>
<accession>A0A9Q0L9U1</accession>
<evidence type="ECO:0000259" key="7">
    <source>
        <dbReference type="PROSITE" id="PS50002"/>
    </source>
</evidence>
<keyword evidence="2 5" id="KW-0728">SH3 domain</keyword>